<sequence>MQAPSTDSPAPSGPLPDSAAETAETPARAAPGAASPPPPPRRWAVGLLSALHAPLFAWAALSLPFRPWTLFAVVTAALALLHAATAALSLLPHPLAPRAFRVTSLVSLGYLALLSYGLLSSAVYVASLNRGLGAGIAAALLAVWGVVALLTLPFACWGVASTGGLAPLRRRSSPRAALSALSALSALIVLAALALLFRHRTAKADVLPVPGGAPSGTGAALREALSSFDELPAAPAKAPPLMTTAPAACAAPPAPGRSTLVVTHLARAKERGRAAVATRCLQPPPGEDAAAALRGALAGALRGPLKIDVVSAVQPLGSGSPGPGLVGLSLRPGLDGLCLAERCLMPWQLIAIDAFNTNAPLAGVPDFRFGVDLAVLRRALGEPEPPGGPAGAGAEERALRSGLLRIETLSYTVDSAGALHLLSRIGEPGVELTDATVQQAAAAAERYILGAQRKDGMFRYIVDPFTGRASFDGFSIARQAGTTLALCELGAGAEGAPAPPALRTTVERSLALLAKLERRSGDGGPVGALFYPPDTRGTIANLNPTALSLVAFLSCRDVVRDTPDAPGAHDALIGRLARMVLATQRDDGGFAPQLDLARVAPVLGPTQLYEGGQSVLALALLEDLAARAPAPELPPAAEVRAAVDRAMDYYANRYWDHFASDFVYMEENWHCLAARAALGRHRRDDYERFCLDYVAFKSRLVLDEESDVAPDLVGGYGFGNVLPPHNTATAGFGEALAAAMAVKAARGEDLARDRALMERVLGFLVRQQWSPATCFACSRDEIIEGGFSESMASPRIRIDYVQHAWAALGHGGRMLGLLPGRSAPVAGPL</sequence>
<feature type="transmembrane region" description="Helical" evidence="2">
    <location>
        <begin position="43"/>
        <end position="61"/>
    </location>
</feature>
<feature type="compositionally biased region" description="Low complexity" evidence="1">
    <location>
        <begin position="18"/>
        <end position="33"/>
    </location>
</feature>
<evidence type="ECO:0000313" key="4">
    <source>
        <dbReference type="Proteomes" id="UP000075260"/>
    </source>
</evidence>
<protein>
    <submittedName>
        <fullName evidence="3">Uncharacterized protein</fullName>
    </submittedName>
</protein>
<dbReference type="AlphaFoldDB" id="A0A150QPV3"/>
<evidence type="ECO:0000256" key="1">
    <source>
        <dbReference type="SAM" id="MobiDB-lite"/>
    </source>
</evidence>
<name>A0A150QPV3_SORCE</name>
<feature type="transmembrane region" description="Helical" evidence="2">
    <location>
        <begin position="176"/>
        <end position="197"/>
    </location>
</feature>
<feature type="region of interest" description="Disordered" evidence="1">
    <location>
        <begin position="1"/>
        <end position="38"/>
    </location>
</feature>
<feature type="transmembrane region" description="Helical" evidence="2">
    <location>
        <begin position="103"/>
        <end position="126"/>
    </location>
</feature>
<evidence type="ECO:0000256" key="2">
    <source>
        <dbReference type="SAM" id="Phobius"/>
    </source>
</evidence>
<dbReference type="Gene3D" id="1.50.10.20">
    <property type="match status" value="1"/>
</dbReference>
<organism evidence="3 4">
    <name type="scientific">Sorangium cellulosum</name>
    <name type="common">Polyangium cellulosum</name>
    <dbReference type="NCBI Taxonomy" id="56"/>
    <lineage>
        <taxon>Bacteria</taxon>
        <taxon>Pseudomonadati</taxon>
        <taxon>Myxococcota</taxon>
        <taxon>Polyangia</taxon>
        <taxon>Polyangiales</taxon>
        <taxon>Polyangiaceae</taxon>
        <taxon>Sorangium</taxon>
    </lineage>
</organism>
<feature type="transmembrane region" description="Helical" evidence="2">
    <location>
        <begin position="132"/>
        <end position="155"/>
    </location>
</feature>
<comment type="caution">
    <text evidence="3">The sequence shown here is derived from an EMBL/GenBank/DDBJ whole genome shotgun (WGS) entry which is preliminary data.</text>
</comment>
<gene>
    <name evidence="3" type="ORF">BE15_25795</name>
</gene>
<dbReference type="OrthoDB" id="5485052at2"/>
<keyword evidence="2" id="KW-0472">Membrane</keyword>
<feature type="transmembrane region" description="Helical" evidence="2">
    <location>
        <begin position="67"/>
        <end position="91"/>
    </location>
</feature>
<dbReference type="EMBL" id="JEMA01000455">
    <property type="protein sequence ID" value="KYF69668.1"/>
    <property type="molecule type" value="Genomic_DNA"/>
</dbReference>
<dbReference type="Proteomes" id="UP000075260">
    <property type="component" value="Unassembled WGS sequence"/>
</dbReference>
<dbReference type="InterPro" id="IPR008930">
    <property type="entry name" value="Terpenoid_cyclase/PrenylTrfase"/>
</dbReference>
<keyword evidence="2" id="KW-1133">Transmembrane helix</keyword>
<reference evidence="3 4" key="1">
    <citation type="submission" date="2014-02" db="EMBL/GenBank/DDBJ databases">
        <title>The small core and large imbalanced accessory genome model reveals a collaborative survival strategy of Sorangium cellulosum strains in nature.</title>
        <authorList>
            <person name="Han K."/>
            <person name="Peng R."/>
            <person name="Blom J."/>
            <person name="Li Y.-Z."/>
        </authorList>
    </citation>
    <scope>NUCLEOTIDE SEQUENCE [LARGE SCALE GENOMIC DNA]</scope>
    <source>
        <strain evidence="3 4">So0008-312</strain>
    </source>
</reference>
<dbReference type="RefSeq" id="WP_061608195.1">
    <property type="nucleotide sequence ID" value="NZ_JEMA01000455.1"/>
</dbReference>
<accession>A0A150QPV3</accession>
<keyword evidence="2" id="KW-0812">Transmembrane</keyword>
<evidence type="ECO:0000313" key="3">
    <source>
        <dbReference type="EMBL" id="KYF69668.1"/>
    </source>
</evidence>
<dbReference type="SUPFAM" id="SSF48239">
    <property type="entry name" value="Terpenoid cyclases/Protein prenyltransferases"/>
    <property type="match status" value="1"/>
</dbReference>
<proteinExistence type="predicted"/>